<feature type="compositionally biased region" description="Polar residues" evidence="1">
    <location>
        <begin position="85"/>
        <end position="95"/>
    </location>
</feature>
<feature type="compositionally biased region" description="Polar residues" evidence="1">
    <location>
        <begin position="10"/>
        <end position="24"/>
    </location>
</feature>
<feature type="region of interest" description="Disordered" evidence="1">
    <location>
        <begin position="1"/>
        <end position="30"/>
    </location>
</feature>
<comment type="caution">
    <text evidence="2">The sequence shown here is derived from an EMBL/GenBank/DDBJ whole genome shotgun (WGS) entry which is preliminary data.</text>
</comment>
<feature type="compositionally biased region" description="Basic residues" evidence="1">
    <location>
        <begin position="100"/>
        <end position="116"/>
    </location>
</feature>
<sequence>LTKPVGSDEINLNQSDASASNPGSSKRIKTKKVAELARDLLGIDDLELAKFNYTRDELQVNQDASDNCNKESDKSDEEEKANKALTENNEGSSSGFARGVRNRGRGSKNRGRSTRR</sequence>
<organism evidence="2 3">
    <name type="scientific">Racocetra fulgida</name>
    <dbReference type="NCBI Taxonomy" id="60492"/>
    <lineage>
        <taxon>Eukaryota</taxon>
        <taxon>Fungi</taxon>
        <taxon>Fungi incertae sedis</taxon>
        <taxon>Mucoromycota</taxon>
        <taxon>Glomeromycotina</taxon>
        <taxon>Glomeromycetes</taxon>
        <taxon>Diversisporales</taxon>
        <taxon>Gigasporaceae</taxon>
        <taxon>Racocetra</taxon>
    </lineage>
</organism>
<evidence type="ECO:0000313" key="2">
    <source>
        <dbReference type="EMBL" id="CAG8754117.1"/>
    </source>
</evidence>
<protein>
    <submittedName>
        <fullName evidence="2">7471_t:CDS:1</fullName>
    </submittedName>
</protein>
<evidence type="ECO:0000256" key="1">
    <source>
        <dbReference type="SAM" id="MobiDB-lite"/>
    </source>
</evidence>
<feature type="non-terminal residue" evidence="2">
    <location>
        <position position="1"/>
    </location>
</feature>
<gene>
    <name evidence="2" type="ORF">RFULGI_LOCUS13821</name>
</gene>
<dbReference type="EMBL" id="CAJVPZ010037692">
    <property type="protein sequence ID" value="CAG8754117.1"/>
    <property type="molecule type" value="Genomic_DNA"/>
</dbReference>
<dbReference type="Proteomes" id="UP000789396">
    <property type="component" value="Unassembled WGS sequence"/>
</dbReference>
<feature type="region of interest" description="Disordered" evidence="1">
    <location>
        <begin position="59"/>
        <end position="116"/>
    </location>
</feature>
<evidence type="ECO:0000313" key="3">
    <source>
        <dbReference type="Proteomes" id="UP000789396"/>
    </source>
</evidence>
<keyword evidence="3" id="KW-1185">Reference proteome</keyword>
<proteinExistence type="predicted"/>
<dbReference type="AlphaFoldDB" id="A0A9N9NNA3"/>
<feature type="non-terminal residue" evidence="2">
    <location>
        <position position="116"/>
    </location>
</feature>
<accession>A0A9N9NNA3</accession>
<reference evidence="2" key="1">
    <citation type="submission" date="2021-06" db="EMBL/GenBank/DDBJ databases">
        <authorList>
            <person name="Kallberg Y."/>
            <person name="Tangrot J."/>
            <person name="Rosling A."/>
        </authorList>
    </citation>
    <scope>NUCLEOTIDE SEQUENCE</scope>
    <source>
        <strain evidence="2">IN212</strain>
    </source>
</reference>
<name>A0A9N9NNA3_9GLOM</name>